<gene>
    <name evidence="9" type="ORF">QQX02_00995</name>
</gene>
<dbReference type="CDD" id="cd07326">
    <property type="entry name" value="M56_BlaR1_MecR1_like"/>
    <property type="match status" value="1"/>
</dbReference>
<keyword evidence="3 6" id="KW-0378">Hydrolase</keyword>
<feature type="transmembrane region" description="Helical" evidence="7">
    <location>
        <begin position="38"/>
        <end position="66"/>
    </location>
</feature>
<dbReference type="Pfam" id="PF01435">
    <property type="entry name" value="Peptidase_M48"/>
    <property type="match status" value="1"/>
</dbReference>
<feature type="transmembrane region" description="Helical" evidence="7">
    <location>
        <begin position="6"/>
        <end position="26"/>
    </location>
</feature>
<evidence type="ECO:0000256" key="2">
    <source>
        <dbReference type="ARBA" id="ARBA00022723"/>
    </source>
</evidence>
<dbReference type="InterPro" id="IPR001915">
    <property type="entry name" value="Peptidase_M48"/>
</dbReference>
<dbReference type="RefSeq" id="WP_301140655.1">
    <property type="nucleotide sequence ID" value="NZ_JAUHQA010000001.1"/>
</dbReference>
<keyword evidence="10" id="KW-1185">Reference proteome</keyword>
<keyword evidence="1 6" id="KW-0645">Protease</keyword>
<keyword evidence="4 6" id="KW-0862">Zinc</keyword>
<reference evidence="9" key="1">
    <citation type="submission" date="2023-06" db="EMBL/GenBank/DDBJ databases">
        <title>Egi l300058.</title>
        <authorList>
            <person name="Gao L."/>
            <person name="Fang B.-Z."/>
            <person name="Li W.-J."/>
        </authorList>
    </citation>
    <scope>NUCLEOTIDE SEQUENCE</scope>
    <source>
        <strain evidence="9">EGI L300058</strain>
    </source>
</reference>
<proteinExistence type="inferred from homology"/>
<evidence type="ECO:0000256" key="6">
    <source>
        <dbReference type="RuleBase" id="RU003983"/>
    </source>
</evidence>
<evidence type="ECO:0000313" key="9">
    <source>
        <dbReference type="EMBL" id="MDN4479499.1"/>
    </source>
</evidence>
<keyword evidence="2" id="KW-0479">Metal-binding</keyword>
<keyword evidence="7" id="KW-0812">Transmembrane</keyword>
<evidence type="ECO:0000256" key="3">
    <source>
        <dbReference type="ARBA" id="ARBA00022801"/>
    </source>
</evidence>
<evidence type="ECO:0000313" key="10">
    <source>
        <dbReference type="Proteomes" id="UP001172708"/>
    </source>
</evidence>
<dbReference type="PANTHER" id="PTHR34978:SF3">
    <property type="entry name" value="SLR0241 PROTEIN"/>
    <property type="match status" value="1"/>
</dbReference>
<sequence>MSPMTASLALAVGLAGTAVLGPHLLQRSAPALMRTPRTAVAIVAGGVVAWTAALLALGPMVAWAAAGPALLGGGAGEVCQRCLASANPFSGTASSFALPAVVPIVFAALAALAVAGAVGAELLRRHREGRGAAQWLQVAATPATVGGHRVLVVQDDAPFAWTLPSRHGGVVVSSGAIAALTGSEISAVLAHEHAHLRQGHHAAAALAAGLRRTLGWVPYVRSATEALPHYLEIAADAHAQRVAGTPALASALLALGPPATIAGTPAGRPAMPVLHAAGPERIGRLVGAVTTRGGGVSAATVAGVSVAYGLLGLAILTPYVIAVATGCA</sequence>
<keyword evidence="7" id="KW-0472">Membrane</keyword>
<evidence type="ECO:0000259" key="8">
    <source>
        <dbReference type="Pfam" id="PF01435"/>
    </source>
</evidence>
<dbReference type="Gene3D" id="3.30.2010.10">
    <property type="entry name" value="Metalloproteases ('zincins'), catalytic domain"/>
    <property type="match status" value="1"/>
</dbReference>
<feature type="domain" description="Peptidase M48" evidence="8">
    <location>
        <begin position="139"/>
        <end position="213"/>
    </location>
</feature>
<dbReference type="PANTHER" id="PTHR34978">
    <property type="entry name" value="POSSIBLE SENSOR-TRANSDUCER PROTEIN BLAR"/>
    <property type="match status" value="1"/>
</dbReference>
<evidence type="ECO:0000256" key="1">
    <source>
        <dbReference type="ARBA" id="ARBA00022670"/>
    </source>
</evidence>
<feature type="transmembrane region" description="Helical" evidence="7">
    <location>
        <begin position="96"/>
        <end position="120"/>
    </location>
</feature>
<comment type="similarity">
    <text evidence="6">Belongs to the peptidase M48 family.</text>
</comment>
<evidence type="ECO:0000256" key="5">
    <source>
        <dbReference type="ARBA" id="ARBA00023049"/>
    </source>
</evidence>
<keyword evidence="5 6" id="KW-0482">Metalloprotease</keyword>
<comment type="caution">
    <text evidence="9">The sequence shown here is derived from an EMBL/GenBank/DDBJ whole genome shotgun (WGS) entry which is preliminary data.</text>
</comment>
<evidence type="ECO:0000256" key="7">
    <source>
        <dbReference type="SAM" id="Phobius"/>
    </source>
</evidence>
<name>A0ABT8GDS1_9MICO</name>
<accession>A0ABT8GDS1</accession>
<dbReference type="InterPro" id="IPR052173">
    <property type="entry name" value="Beta-lactam_resp_regulator"/>
</dbReference>
<dbReference type="EMBL" id="JAUHQA010000001">
    <property type="protein sequence ID" value="MDN4479499.1"/>
    <property type="molecule type" value="Genomic_DNA"/>
</dbReference>
<comment type="cofactor">
    <cofactor evidence="6">
        <name>Zn(2+)</name>
        <dbReference type="ChEBI" id="CHEBI:29105"/>
    </cofactor>
    <text evidence="6">Binds 1 zinc ion per subunit.</text>
</comment>
<keyword evidence="7" id="KW-1133">Transmembrane helix</keyword>
<dbReference type="Proteomes" id="UP001172708">
    <property type="component" value="Unassembled WGS sequence"/>
</dbReference>
<organism evidence="9 10">
    <name type="scientific">Demequina muriae</name>
    <dbReference type="NCBI Taxonomy" id="3051664"/>
    <lineage>
        <taxon>Bacteria</taxon>
        <taxon>Bacillati</taxon>
        <taxon>Actinomycetota</taxon>
        <taxon>Actinomycetes</taxon>
        <taxon>Micrococcales</taxon>
        <taxon>Demequinaceae</taxon>
        <taxon>Demequina</taxon>
    </lineage>
</organism>
<evidence type="ECO:0000256" key="4">
    <source>
        <dbReference type="ARBA" id="ARBA00022833"/>
    </source>
</evidence>
<protein>
    <submittedName>
        <fullName evidence="9">M56 family metallopeptidase</fullName>
    </submittedName>
</protein>